<organism evidence="2 3">
    <name type="scientific">Cohnella rhizosphaerae</name>
    <dbReference type="NCBI Taxonomy" id="1457232"/>
    <lineage>
        <taxon>Bacteria</taxon>
        <taxon>Bacillati</taxon>
        <taxon>Bacillota</taxon>
        <taxon>Bacilli</taxon>
        <taxon>Bacillales</taxon>
        <taxon>Paenibacillaceae</taxon>
        <taxon>Cohnella</taxon>
    </lineage>
</organism>
<keyword evidence="1" id="KW-0472">Membrane</keyword>
<dbReference type="AlphaFoldDB" id="A0A9X4L034"/>
<evidence type="ECO:0000256" key="1">
    <source>
        <dbReference type="SAM" id="Phobius"/>
    </source>
</evidence>
<name>A0A9X4L034_9BACL</name>
<accession>A0A9X4L034</accession>
<sequence>MAAEIWLVSRFIVESILIVLLFVFILMKKKGHMKRIDEPRNTQSGGANR</sequence>
<protein>
    <submittedName>
        <fullName evidence="2">Uncharacterized protein</fullName>
    </submittedName>
</protein>
<reference evidence="2" key="1">
    <citation type="submission" date="2022-10" db="EMBL/GenBank/DDBJ databases">
        <title>Comparative genomic analysis of Cohnella hashimotonis sp. nov., isolated from the International Space Station.</title>
        <authorList>
            <person name="Simpson A."/>
            <person name="Venkateswaran K."/>
        </authorList>
    </citation>
    <scope>NUCLEOTIDE SEQUENCE</scope>
    <source>
        <strain evidence="2">DSM 28161</strain>
    </source>
</reference>
<keyword evidence="3" id="KW-1185">Reference proteome</keyword>
<dbReference type="RefSeq" id="WP_277537892.1">
    <property type="nucleotide sequence ID" value="NZ_JAPDIA010000008.1"/>
</dbReference>
<comment type="caution">
    <text evidence="2">The sequence shown here is derived from an EMBL/GenBank/DDBJ whole genome shotgun (WGS) entry which is preliminary data.</text>
</comment>
<evidence type="ECO:0000313" key="3">
    <source>
        <dbReference type="Proteomes" id="UP001153404"/>
    </source>
</evidence>
<keyword evidence="1" id="KW-0812">Transmembrane</keyword>
<proteinExistence type="predicted"/>
<dbReference type="EMBL" id="JAPDIA010000008">
    <property type="protein sequence ID" value="MDG0813743.1"/>
    <property type="molecule type" value="Genomic_DNA"/>
</dbReference>
<gene>
    <name evidence="2" type="ORF">OMP40_33990</name>
</gene>
<evidence type="ECO:0000313" key="2">
    <source>
        <dbReference type="EMBL" id="MDG0813743.1"/>
    </source>
</evidence>
<keyword evidence="1" id="KW-1133">Transmembrane helix</keyword>
<feature type="transmembrane region" description="Helical" evidence="1">
    <location>
        <begin position="6"/>
        <end position="27"/>
    </location>
</feature>
<dbReference type="Proteomes" id="UP001153404">
    <property type="component" value="Unassembled WGS sequence"/>
</dbReference>